<accession>A0A0L0D7I0</accession>
<dbReference type="OMA" id="DECPSES"/>
<feature type="chain" id="PRO_5005537234" evidence="1">
    <location>
        <begin position="19"/>
        <end position="368"/>
    </location>
</feature>
<dbReference type="GeneID" id="25564318"/>
<reference evidence="2 3" key="1">
    <citation type="submission" date="2010-05" db="EMBL/GenBank/DDBJ databases">
        <title>The Genome Sequence of Thecamonas trahens ATCC 50062.</title>
        <authorList>
            <consortium name="The Broad Institute Genome Sequencing Platform"/>
            <person name="Russ C."/>
            <person name="Cuomo C."/>
            <person name="Shea T."/>
            <person name="Young S.K."/>
            <person name="Zeng Q."/>
            <person name="Koehrsen M."/>
            <person name="Haas B."/>
            <person name="Borodovsky M."/>
            <person name="Guigo R."/>
            <person name="Alvarado L."/>
            <person name="Berlin A."/>
            <person name="Bochicchio J."/>
            <person name="Borenstein D."/>
            <person name="Chapman S."/>
            <person name="Chen Z."/>
            <person name="Freedman E."/>
            <person name="Gellesch M."/>
            <person name="Goldberg J."/>
            <person name="Griggs A."/>
            <person name="Gujja S."/>
            <person name="Heilman E."/>
            <person name="Heiman D."/>
            <person name="Hepburn T."/>
            <person name="Howarth C."/>
            <person name="Jen D."/>
            <person name="Larson L."/>
            <person name="Mehta T."/>
            <person name="Park D."/>
            <person name="Pearson M."/>
            <person name="Roberts A."/>
            <person name="Saif S."/>
            <person name="Shenoy N."/>
            <person name="Sisk P."/>
            <person name="Stolte C."/>
            <person name="Sykes S."/>
            <person name="Thomson T."/>
            <person name="Walk T."/>
            <person name="White J."/>
            <person name="Yandava C."/>
            <person name="Burger G."/>
            <person name="Gray M.W."/>
            <person name="Holland P.W.H."/>
            <person name="King N."/>
            <person name="Lang F.B.F."/>
            <person name="Roger A.J."/>
            <person name="Ruiz-Trillo I."/>
            <person name="Lander E."/>
            <person name="Nusbaum C."/>
        </authorList>
    </citation>
    <scope>NUCLEOTIDE SEQUENCE [LARGE SCALE GENOMIC DNA]</scope>
    <source>
        <strain evidence="2 3">ATCC 50062</strain>
    </source>
</reference>
<dbReference type="RefSeq" id="XP_013758467.1">
    <property type="nucleotide sequence ID" value="XM_013903013.1"/>
</dbReference>
<dbReference type="Proteomes" id="UP000054408">
    <property type="component" value="Unassembled WGS sequence"/>
</dbReference>
<keyword evidence="3" id="KW-1185">Reference proteome</keyword>
<feature type="signal peptide" evidence="1">
    <location>
        <begin position="1"/>
        <end position="18"/>
    </location>
</feature>
<protein>
    <submittedName>
        <fullName evidence="2">Uncharacterized protein</fullName>
    </submittedName>
</protein>
<dbReference type="InterPro" id="IPR011047">
    <property type="entry name" value="Quinoprotein_ADH-like_sf"/>
</dbReference>
<name>A0A0L0D7I0_THETB</name>
<dbReference type="AlphaFoldDB" id="A0A0L0D7I0"/>
<dbReference type="SUPFAM" id="SSF50998">
    <property type="entry name" value="Quinoprotein alcohol dehydrogenase-like"/>
    <property type="match status" value="1"/>
</dbReference>
<organism evidence="2 3">
    <name type="scientific">Thecamonas trahens ATCC 50062</name>
    <dbReference type="NCBI Taxonomy" id="461836"/>
    <lineage>
        <taxon>Eukaryota</taxon>
        <taxon>Apusozoa</taxon>
        <taxon>Apusomonadida</taxon>
        <taxon>Apusomonadidae</taxon>
        <taxon>Thecamonas</taxon>
    </lineage>
</organism>
<keyword evidence="1" id="KW-0732">Signal</keyword>
<evidence type="ECO:0000313" key="2">
    <source>
        <dbReference type="EMBL" id="KNC48342.1"/>
    </source>
</evidence>
<sequence>MASAQMMMMIMCCMVVAAVLVVGTAGEAANGAATEGTLTLLVAYCPTLTTNAGAVVEVDTVSGDIKVVGSFTWPGEAVFGCVADYDPNVAVAGSSIWLNFVADDGVFVEVDLDKGAVAGKFSAGDPFFTGFETFGLVDRKLLGISGTVTQSGLCDDGCFQYGAMDLDGKYKAGENILFKEMSDDVHYITDDTFYVQAGYDLREEKCAPEAADECLLKLDVKTGELIEATFTNYTVYAYAGVPVLDARVSAGPIVQAWMAGFADECPSESSPNPGFAFGTVDLSTAKATKTACLASNATIDMDEWVASFSADGSLFATGSGNAYGDPSQLLVVDTASGKPVFQSELKSLPKTLGAAQNLIWIWSVTWKA</sequence>
<gene>
    <name evidence="2" type="ORF">AMSG_04792</name>
</gene>
<evidence type="ECO:0000256" key="1">
    <source>
        <dbReference type="SAM" id="SignalP"/>
    </source>
</evidence>
<dbReference type="OrthoDB" id="10571077at2759"/>
<proteinExistence type="predicted"/>
<dbReference type="EMBL" id="GL349451">
    <property type="protein sequence ID" value="KNC48342.1"/>
    <property type="molecule type" value="Genomic_DNA"/>
</dbReference>
<evidence type="ECO:0000313" key="3">
    <source>
        <dbReference type="Proteomes" id="UP000054408"/>
    </source>
</evidence>